<keyword evidence="3" id="KW-0539">Nucleus</keyword>
<dbReference type="PANTHER" id="PTHR15348">
    <property type="entry name" value="AT-RICH INTERACTIVE DOMAIN-CONTAINING PROTEIN ARID DOMAIN- CONTAINING PROTEIN DEAD RINGER PROTEIN B-CELL REGULATOR OF IGH TRANSCRIPTION BRIGHT"/>
    <property type="match status" value="1"/>
</dbReference>
<evidence type="ECO:0000313" key="6">
    <source>
        <dbReference type="Proteomes" id="UP001371456"/>
    </source>
</evidence>
<keyword evidence="6" id="KW-1185">Reference proteome</keyword>
<dbReference type="GO" id="GO:0005634">
    <property type="term" value="C:nucleus"/>
    <property type="evidence" value="ECO:0007669"/>
    <property type="project" value="TreeGrafter"/>
</dbReference>
<evidence type="ECO:0000256" key="1">
    <source>
        <dbReference type="ARBA" id="ARBA00023015"/>
    </source>
</evidence>
<evidence type="ECO:0000256" key="4">
    <source>
        <dbReference type="SAM" id="Phobius"/>
    </source>
</evidence>
<dbReference type="AlphaFoldDB" id="A0AAN8SPN3"/>
<protein>
    <submittedName>
        <fullName evidence="5">Uncharacterized protein</fullName>
    </submittedName>
</protein>
<keyword evidence="4" id="KW-0812">Transmembrane</keyword>
<feature type="transmembrane region" description="Helical" evidence="4">
    <location>
        <begin position="307"/>
        <end position="328"/>
    </location>
</feature>
<evidence type="ECO:0000256" key="3">
    <source>
        <dbReference type="ARBA" id="ARBA00023242"/>
    </source>
</evidence>
<dbReference type="Proteomes" id="UP001371456">
    <property type="component" value="Unassembled WGS sequence"/>
</dbReference>
<dbReference type="GO" id="GO:0003677">
    <property type="term" value="F:DNA binding"/>
    <property type="evidence" value="ECO:0007669"/>
    <property type="project" value="TreeGrafter"/>
</dbReference>
<dbReference type="EMBL" id="JBANQN010000012">
    <property type="protein sequence ID" value="KAK6773774.1"/>
    <property type="molecule type" value="Genomic_DNA"/>
</dbReference>
<dbReference type="PANTHER" id="PTHR15348:SF22">
    <property type="entry name" value="ARID DOMAIN-CONTAINING PROTEIN"/>
    <property type="match status" value="1"/>
</dbReference>
<evidence type="ECO:0000313" key="5">
    <source>
        <dbReference type="EMBL" id="KAK6773774.1"/>
    </source>
</evidence>
<accession>A0AAN8SPN3</accession>
<reference evidence="5 6" key="1">
    <citation type="submission" date="2024-02" db="EMBL/GenBank/DDBJ databases">
        <title>de novo genome assembly of Solanum bulbocastanum strain 11H21.</title>
        <authorList>
            <person name="Hosaka A.J."/>
        </authorList>
    </citation>
    <scope>NUCLEOTIDE SEQUENCE [LARGE SCALE GENOMIC DNA]</scope>
    <source>
        <tissue evidence="5">Young leaves</tissue>
    </source>
</reference>
<keyword evidence="4" id="KW-1133">Transmembrane helix</keyword>
<gene>
    <name evidence="5" type="ORF">RDI58_029012</name>
</gene>
<keyword evidence="4" id="KW-0472">Membrane</keyword>
<sequence>MKSETEDQLNSKSQPEAHAHVVLENETPTIDVGMDDMVVRVPKVNLEVTDSSIGKMPEPTSPMYLINPSTANAGQHSGEASENISTMMANAENDESSPEDQAIFLGKLGTFYREKAMEFKPPRLHHIANLQVTGYKLWRQVGDSFNPPNLRTQNRELQLPITHPPGSSGVANEGSGYQISASGRAVRYSTAHCRLGWHEQHHLGYGEVAEPILKDRSAYIMPKRAKSLKTSDVKINFFPYARLDVQVVDVGLPADWVKINVRETVYALVPRLLRDESKKSTTIKRFSTIKLAGHNIFFKWSPYLLELINFAPTLLSAFMGVFVFMCPLRNKISKLTMIKLKKINVQRPLQGFSSRPLQLAQQPHHNQECVAPASLAYNKQLNLLRPFLMQKFGNHSPEKLL</sequence>
<proteinExistence type="predicted"/>
<keyword evidence="1" id="KW-0805">Transcription regulation</keyword>
<dbReference type="GO" id="GO:0006357">
    <property type="term" value="P:regulation of transcription by RNA polymerase II"/>
    <property type="evidence" value="ECO:0007669"/>
    <property type="project" value="InterPro"/>
</dbReference>
<dbReference type="InterPro" id="IPR045147">
    <property type="entry name" value="ARI3A/B/C"/>
</dbReference>
<organism evidence="5 6">
    <name type="scientific">Solanum bulbocastanum</name>
    <name type="common">Wild potato</name>
    <dbReference type="NCBI Taxonomy" id="147425"/>
    <lineage>
        <taxon>Eukaryota</taxon>
        <taxon>Viridiplantae</taxon>
        <taxon>Streptophyta</taxon>
        <taxon>Embryophyta</taxon>
        <taxon>Tracheophyta</taxon>
        <taxon>Spermatophyta</taxon>
        <taxon>Magnoliopsida</taxon>
        <taxon>eudicotyledons</taxon>
        <taxon>Gunneridae</taxon>
        <taxon>Pentapetalae</taxon>
        <taxon>asterids</taxon>
        <taxon>lamiids</taxon>
        <taxon>Solanales</taxon>
        <taxon>Solanaceae</taxon>
        <taxon>Solanoideae</taxon>
        <taxon>Solaneae</taxon>
        <taxon>Solanum</taxon>
    </lineage>
</organism>
<evidence type="ECO:0000256" key="2">
    <source>
        <dbReference type="ARBA" id="ARBA00023163"/>
    </source>
</evidence>
<comment type="caution">
    <text evidence="5">The sequence shown here is derived from an EMBL/GenBank/DDBJ whole genome shotgun (WGS) entry which is preliminary data.</text>
</comment>
<keyword evidence="2" id="KW-0804">Transcription</keyword>
<name>A0AAN8SPN3_SOLBU</name>